<feature type="binding site" evidence="8">
    <location>
        <position position="55"/>
    </location>
    <ligand>
        <name>ATP</name>
        <dbReference type="ChEBI" id="CHEBI:30616"/>
    </ligand>
</feature>
<feature type="binding site" evidence="8">
    <location>
        <begin position="115"/>
        <end position="118"/>
    </location>
    <ligand>
        <name>ATP</name>
        <dbReference type="ChEBI" id="CHEBI:30616"/>
    </ligand>
</feature>
<comment type="function">
    <text evidence="8">Catalyzes a mechanistically unusual reaction, the ATP-dependent insertion of CO2 between the N7 and N8 nitrogen atoms of 7,8-diaminopelargonic acid (DAPA, also called 7,8-diammoniononanoate) to form a ureido ring.</text>
</comment>
<keyword evidence="1 8" id="KW-0963">Cytoplasm</keyword>
<feature type="binding site" evidence="8">
    <location>
        <begin position="13"/>
        <end position="18"/>
    </location>
    <ligand>
        <name>ATP</name>
        <dbReference type="ChEBI" id="CHEBI:30616"/>
    </ligand>
</feature>
<dbReference type="GO" id="GO:0009102">
    <property type="term" value="P:biotin biosynthetic process"/>
    <property type="evidence" value="ECO:0007669"/>
    <property type="project" value="UniProtKB-UniRule"/>
</dbReference>
<dbReference type="AlphaFoldDB" id="A0A364NLS3"/>
<keyword evidence="5 8" id="KW-0093">Biotin biosynthesis</keyword>
<comment type="cofactor">
    <cofactor evidence="8">
        <name>Mg(2+)</name>
        <dbReference type="ChEBI" id="CHEBI:18420"/>
    </cofactor>
</comment>
<feature type="binding site" evidence="8">
    <location>
        <position position="17"/>
    </location>
    <ligand>
        <name>Mg(2+)</name>
        <dbReference type="ChEBI" id="CHEBI:18420"/>
    </ligand>
</feature>
<dbReference type="Proteomes" id="UP000250744">
    <property type="component" value="Unassembled WGS sequence"/>
</dbReference>
<evidence type="ECO:0000256" key="5">
    <source>
        <dbReference type="ARBA" id="ARBA00022756"/>
    </source>
</evidence>
<comment type="caution">
    <text evidence="9">The sequence shown here is derived from an EMBL/GenBank/DDBJ whole genome shotgun (WGS) entry which is preliminary data.</text>
</comment>
<keyword evidence="6 8" id="KW-0067">ATP-binding</keyword>
<dbReference type="GO" id="GO:0005829">
    <property type="term" value="C:cytosol"/>
    <property type="evidence" value="ECO:0007669"/>
    <property type="project" value="TreeGrafter"/>
</dbReference>
<dbReference type="InterPro" id="IPR004472">
    <property type="entry name" value="DTB_synth_BioD"/>
</dbReference>
<evidence type="ECO:0000313" key="10">
    <source>
        <dbReference type="Proteomes" id="UP000250744"/>
    </source>
</evidence>
<dbReference type="OrthoDB" id="9802097at2"/>
<dbReference type="PIRSF" id="PIRSF006755">
    <property type="entry name" value="DTB_synth"/>
    <property type="match status" value="1"/>
</dbReference>
<feature type="binding site" evidence="8">
    <location>
        <begin position="175"/>
        <end position="176"/>
    </location>
    <ligand>
        <name>ATP</name>
        <dbReference type="ChEBI" id="CHEBI:30616"/>
    </ligand>
</feature>
<comment type="catalytic activity">
    <reaction evidence="8">
        <text>(7R,8S)-7,8-diammoniononanoate + CO2 + ATP = (4R,5S)-dethiobiotin + ADP + phosphate + 3 H(+)</text>
        <dbReference type="Rhea" id="RHEA:15805"/>
        <dbReference type="ChEBI" id="CHEBI:15378"/>
        <dbReference type="ChEBI" id="CHEBI:16526"/>
        <dbReference type="ChEBI" id="CHEBI:30616"/>
        <dbReference type="ChEBI" id="CHEBI:43474"/>
        <dbReference type="ChEBI" id="CHEBI:149469"/>
        <dbReference type="ChEBI" id="CHEBI:149473"/>
        <dbReference type="ChEBI" id="CHEBI:456216"/>
        <dbReference type="EC" id="6.3.3.3"/>
    </reaction>
</comment>
<comment type="subunit">
    <text evidence="8">Homodimer.</text>
</comment>
<comment type="pathway">
    <text evidence="8">Cofactor biosynthesis; biotin biosynthesis; biotin from 7,8-diaminononanoate: step 1/2.</text>
</comment>
<comment type="caution">
    <text evidence="8">Lacks conserved residue(s) required for the propagation of feature annotation.</text>
</comment>
<dbReference type="NCBIfam" id="TIGR00347">
    <property type="entry name" value="bioD"/>
    <property type="match status" value="1"/>
</dbReference>
<evidence type="ECO:0000256" key="6">
    <source>
        <dbReference type="ARBA" id="ARBA00022840"/>
    </source>
</evidence>
<keyword evidence="2 8" id="KW-0436">Ligase</keyword>
<dbReference type="GO" id="GO:0042803">
    <property type="term" value="F:protein homodimerization activity"/>
    <property type="evidence" value="ECO:0007669"/>
    <property type="project" value="UniProtKB-ARBA"/>
</dbReference>
<evidence type="ECO:0000256" key="4">
    <source>
        <dbReference type="ARBA" id="ARBA00022741"/>
    </source>
</evidence>
<comment type="subcellular location">
    <subcellularLocation>
        <location evidence="8">Cytoplasm</location>
    </subcellularLocation>
</comment>
<dbReference type="InterPro" id="IPR027417">
    <property type="entry name" value="P-loop_NTPase"/>
</dbReference>
<accession>A0A364NLS3</accession>
<proteinExistence type="inferred from homology"/>
<gene>
    <name evidence="8 9" type="primary">bioD</name>
    <name evidence="9" type="ORF">DN062_10655</name>
</gene>
<dbReference type="GO" id="GO:0004141">
    <property type="term" value="F:dethiobiotin synthase activity"/>
    <property type="evidence" value="ECO:0007669"/>
    <property type="project" value="UniProtKB-UniRule"/>
</dbReference>
<dbReference type="EC" id="6.3.3.3" evidence="8"/>
<keyword evidence="4 8" id="KW-0547">Nucleotide-binding</keyword>
<dbReference type="GO" id="GO:0005524">
    <property type="term" value="F:ATP binding"/>
    <property type="evidence" value="ECO:0007669"/>
    <property type="project" value="UniProtKB-UniRule"/>
</dbReference>
<evidence type="ECO:0000256" key="8">
    <source>
        <dbReference type="HAMAP-Rule" id="MF_00336"/>
    </source>
</evidence>
<evidence type="ECO:0000256" key="7">
    <source>
        <dbReference type="ARBA" id="ARBA00022842"/>
    </source>
</evidence>
<dbReference type="PANTHER" id="PTHR43210:SF5">
    <property type="entry name" value="DETHIOBIOTIN SYNTHETASE"/>
    <property type="match status" value="1"/>
</dbReference>
<comment type="similarity">
    <text evidence="8">Belongs to the dethiobiotin synthetase family.</text>
</comment>
<dbReference type="Gene3D" id="3.40.50.300">
    <property type="entry name" value="P-loop containing nucleotide triphosphate hydrolases"/>
    <property type="match status" value="1"/>
</dbReference>
<sequence>MKQSFFIAGTDTGVGKTLVSTALLRLFNQQGYATIGLKPVAAGCEMTPEGLRNDDALQLQKAASVELDYDLVNPVALAQPIAPHLAAGFKMLSAERIAAFCRGAMLHDANIYIIEGAGGWRVPLNRRETMADLPRLLDIPVILVVGMKLGCLNHALLTAESIRRDGLQLAGWVAVETDASMLALDENIRSLQERIPAPFLGHIPYMDVPSADVAAASLKVDYLSGG</sequence>
<feature type="active site" evidence="8">
    <location>
        <position position="38"/>
    </location>
</feature>
<dbReference type="SUPFAM" id="SSF52540">
    <property type="entry name" value="P-loop containing nucleoside triphosphate hydrolases"/>
    <property type="match status" value="1"/>
</dbReference>
<dbReference type="FunFam" id="3.40.50.300:FF:000292">
    <property type="entry name" value="ATP-dependent dethiobiotin synthetase BioD"/>
    <property type="match status" value="1"/>
</dbReference>
<evidence type="ECO:0000256" key="1">
    <source>
        <dbReference type="ARBA" id="ARBA00022490"/>
    </source>
</evidence>
<evidence type="ECO:0000256" key="3">
    <source>
        <dbReference type="ARBA" id="ARBA00022723"/>
    </source>
</evidence>
<dbReference type="Pfam" id="PF13500">
    <property type="entry name" value="AAA_26"/>
    <property type="match status" value="1"/>
</dbReference>
<dbReference type="PANTHER" id="PTHR43210">
    <property type="entry name" value="DETHIOBIOTIN SYNTHETASE"/>
    <property type="match status" value="1"/>
</dbReference>
<feature type="binding site" evidence="8">
    <location>
        <position position="115"/>
    </location>
    <ligand>
        <name>Mg(2+)</name>
        <dbReference type="ChEBI" id="CHEBI:18420"/>
    </ligand>
</feature>
<dbReference type="GO" id="GO:0000287">
    <property type="term" value="F:magnesium ion binding"/>
    <property type="evidence" value="ECO:0007669"/>
    <property type="project" value="UniProtKB-UniRule"/>
</dbReference>
<dbReference type="HAMAP" id="MF_00336">
    <property type="entry name" value="BioD"/>
    <property type="match status" value="1"/>
</dbReference>
<keyword evidence="3 8" id="KW-0479">Metal-binding</keyword>
<evidence type="ECO:0000313" key="9">
    <source>
        <dbReference type="EMBL" id="RAU17825.1"/>
    </source>
</evidence>
<dbReference type="EMBL" id="QKRX01000007">
    <property type="protein sequence ID" value="RAU17825.1"/>
    <property type="molecule type" value="Genomic_DNA"/>
</dbReference>
<evidence type="ECO:0000256" key="2">
    <source>
        <dbReference type="ARBA" id="ARBA00022598"/>
    </source>
</evidence>
<dbReference type="RefSeq" id="WP_112159315.1">
    <property type="nucleotide sequence ID" value="NZ_QKRX01000007.1"/>
</dbReference>
<organism evidence="9 10">
    <name type="scientific">Nitrincola tibetensis</name>
    <dbReference type="NCBI Taxonomy" id="2219697"/>
    <lineage>
        <taxon>Bacteria</taxon>
        <taxon>Pseudomonadati</taxon>
        <taxon>Pseudomonadota</taxon>
        <taxon>Gammaproteobacteria</taxon>
        <taxon>Oceanospirillales</taxon>
        <taxon>Oceanospirillaceae</taxon>
        <taxon>Nitrincola</taxon>
    </lineage>
</organism>
<name>A0A364NLS3_9GAMM</name>
<reference evidence="9 10" key="1">
    <citation type="submission" date="2018-06" db="EMBL/GenBank/DDBJ databases">
        <title>Nitrincola tibetense sp. nov., isolated from Lake XuguoCo on Tibetan Plateau.</title>
        <authorList>
            <person name="Xing P."/>
        </authorList>
    </citation>
    <scope>NUCLEOTIDE SEQUENCE [LARGE SCALE GENOMIC DNA]</scope>
    <source>
        <strain evidence="10">xg18</strain>
    </source>
</reference>
<dbReference type="UniPathway" id="UPA00078">
    <property type="reaction ID" value="UER00161"/>
</dbReference>
<dbReference type="CDD" id="cd03109">
    <property type="entry name" value="DTBS"/>
    <property type="match status" value="1"/>
</dbReference>
<feature type="binding site" evidence="8">
    <location>
        <position position="55"/>
    </location>
    <ligand>
        <name>Mg(2+)</name>
        <dbReference type="ChEBI" id="CHEBI:18420"/>
    </ligand>
</feature>
<keyword evidence="7 8" id="KW-0460">Magnesium</keyword>
<keyword evidence="10" id="KW-1185">Reference proteome</keyword>
<protein>
    <recommendedName>
        <fullName evidence="8">ATP-dependent dethiobiotin synthetase BioD</fullName>
        <ecNumber evidence="8">6.3.3.3</ecNumber>
    </recommendedName>
    <alternativeName>
        <fullName evidence="8">DTB synthetase</fullName>
        <shortName evidence="8">DTBS</shortName>
    </alternativeName>
    <alternativeName>
        <fullName evidence="8">Dethiobiotin synthase</fullName>
    </alternativeName>
</protein>